<evidence type="ECO:0000313" key="1">
    <source>
        <dbReference type="EMBL" id="KAJ8943521.1"/>
    </source>
</evidence>
<dbReference type="AlphaFoldDB" id="A0AAV8XXB7"/>
<dbReference type="EMBL" id="JAPWTK010000286">
    <property type="protein sequence ID" value="KAJ8943521.1"/>
    <property type="molecule type" value="Genomic_DNA"/>
</dbReference>
<dbReference type="Proteomes" id="UP001162162">
    <property type="component" value="Unassembled WGS sequence"/>
</dbReference>
<protein>
    <submittedName>
        <fullName evidence="1">Uncharacterized protein</fullName>
    </submittedName>
</protein>
<reference evidence="1" key="1">
    <citation type="journal article" date="2023" name="Insect Mol. Biol.">
        <title>Genome sequencing provides insights into the evolution of gene families encoding plant cell wall-degrading enzymes in longhorned beetles.</title>
        <authorList>
            <person name="Shin N.R."/>
            <person name="Okamura Y."/>
            <person name="Kirsch R."/>
            <person name="Pauchet Y."/>
        </authorList>
    </citation>
    <scope>NUCLEOTIDE SEQUENCE</scope>
    <source>
        <strain evidence="1">AMC_N1</strain>
    </source>
</reference>
<comment type="caution">
    <text evidence="1">The sequence shown here is derived from an EMBL/GenBank/DDBJ whole genome shotgun (WGS) entry which is preliminary data.</text>
</comment>
<keyword evidence="2" id="KW-1185">Reference proteome</keyword>
<accession>A0AAV8XXB7</accession>
<sequence>MPYVTSNVIPSDSGITGTQCCSDLNCLSCLIKTLLKQREGRLASRLVITPPVSPVGVLTKICKEDGSRESFFCVHSIAAFYEYYLY</sequence>
<organism evidence="1 2">
    <name type="scientific">Aromia moschata</name>
    <dbReference type="NCBI Taxonomy" id="1265417"/>
    <lineage>
        <taxon>Eukaryota</taxon>
        <taxon>Metazoa</taxon>
        <taxon>Ecdysozoa</taxon>
        <taxon>Arthropoda</taxon>
        <taxon>Hexapoda</taxon>
        <taxon>Insecta</taxon>
        <taxon>Pterygota</taxon>
        <taxon>Neoptera</taxon>
        <taxon>Endopterygota</taxon>
        <taxon>Coleoptera</taxon>
        <taxon>Polyphaga</taxon>
        <taxon>Cucujiformia</taxon>
        <taxon>Chrysomeloidea</taxon>
        <taxon>Cerambycidae</taxon>
        <taxon>Cerambycinae</taxon>
        <taxon>Callichromatini</taxon>
        <taxon>Aromia</taxon>
    </lineage>
</organism>
<evidence type="ECO:0000313" key="2">
    <source>
        <dbReference type="Proteomes" id="UP001162162"/>
    </source>
</evidence>
<name>A0AAV8XXB7_9CUCU</name>
<proteinExistence type="predicted"/>
<gene>
    <name evidence="1" type="ORF">NQ318_023031</name>
</gene>